<keyword evidence="2" id="KW-1185">Reference proteome</keyword>
<accession>A0ACC1BR60</accession>
<gene>
    <name evidence="1" type="ORF">Patl1_04653</name>
</gene>
<organism evidence="1 2">
    <name type="scientific">Pistacia atlantica</name>
    <dbReference type="NCBI Taxonomy" id="434234"/>
    <lineage>
        <taxon>Eukaryota</taxon>
        <taxon>Viridiplantae</taxon>
        <taxon>Streptophyta</taxon>
        <taxon>Embryophyta</taxon>
        <taxon>Tracheophyta</taxon>
        <taxon>Spermatophyta</taxon>
        <taxon>Magnoliopsida</taxon>
        <taxon>eudicotyledons</taxon>
        <taxon>Gunneridae</taxon>
        <taxon>Pentapetalae</taxon>
        <taxon>rosids</taxon>
        <taxon>malvids</taxon>
        <taxon>Sapindales</taxon>
        <taxon>Anacardiaceae</taxon>
        <taxon>Pistacia</taxon>
    </lineage>
</organism>
<sequence length="62" mass="7423">MLPQLQELSLLDYQTSPISTQWVITSYFRLLNICVFRIVPRSLHDFPTHKMINPCMPKQRYL</sequence>
<protein>
    <submittedName>
        <fullName evidence="1">Uncharacterized protein</fullName>
    </submittedName>
</protein>
<evidence type="ECO:0000313" key="1">
    <source>
        <dbReference type="EMBL" id="KAJ0101475.1"/>
    </source>
</evidence>
<evidence type="ECO:0000313" key="2">
    <source>
        <dbReference type="Proteomes" id="UP001164250"/>
    </source>
</evidence>
<proteinExistence type="predicted"/>
<name>A0ACC1BR60_9ROSI</name>
<dbReference type="EMBL" id="CM047899">
    <property type="protein sequence ID" value="KAJ0101475.1"/>
    <property type="molecule type" value="Genomic_DNA"/>
</dbReference>
<dbReference type="Proteomes" id="UP001164250">
    <property type="component" value="Chromosome 3"/>
</dbReference>
<comment type="caution">
    <text evidence="1">The sequence shown here is derived from an EMBL/GenBank/DDBJ whole genome shotgun (WGS) entry which is preliminary data.</text>
</comment>
<reference evidence="2" key="1">
    <citation type="journal article" date="2023" name="G3 (Bethesda)">
        <title>Genome assembly and association tests identify interacting loci associated with vigor, precocity, and sex in interspecific pistachio rootstocks.</title>
        <authorList>
            <person name="Palmer W."/>
            <person name="Jacygrad E."/>
            <person name="Sagayaradj S."/>
            <person name="Cavanaugh K."/>
            <person name="Han R."/>
            <person name="Bertier L."/>
            <person name="Beede B."/>
            <person name="Kafkas S."/>
            <person name="Golino D."/>
            <person name="Preece J."/>
            <person name="Michelmore R."/>
        </authorList>
    </citation>
    <scope>NUCLEOTIDE SEQUENCE [LARGE SCALE GENOMIC DNA]</scope>
</reference>